<dbReference type="GeneID" id="7831518"/>
<name>Q247T7_TETTS</name>
<evidence type="ECO:0000313" key="3">
    <source>
        <dbReference type="Proteomes" id="UP000009168"/>
    </source>
</evidence>
<keyword evidence="3" id="KW-1185">Reference proteome</keyword>
<gene>
    <name evidence="2" type="ORF">TTHERM_00994100</name>
</gene>
<sequence>MGNALCCSERNDINQQKEQSFTLDDAKRRKLIAANSHYSNQNMQDEVIFGFFKQINLIGIENIFLKYKANNNFKAISQNDIKILLIFKQDGRLSTLNPTPTLESQSPTPNRIENANRVNIQETTEQGISDFKLETLPTEQAEVLLDCKQMQSENRLEMLYIDLSKLKNDDTPIHQNHHQINQNNSQALNRVSSRVDDPSYLEGSPNAILSYFQDNRRFLMQRSSDEFQFNNKEYVLLGSYQRDGYEVNQYYSLQTNSVIIQKKFKQINNLHNEVDSSKSFKCCKNLKVFISNLLSVNEKDLTIFYEMGNFRLKDLITLNLLTEIQIMKMALNLVQFVLLSHSNQVCLREIDLDQISLSLSSSQSASGAYLHKYFVQLNNFIDPQDKFNFIWQNQIQKVSDIFCGYSNTNKFVQSNNLIKFLKQVNDQTNMLDFLNHLRQNYEDLMKDTLVDISEDQVDTLNTFYLTEQDLQTNIQFYFKLFENGTTYLNNEQLQIVVNKLNNYIYENFKDKQKYQYVDHCLSLFEQQCEDEQLHELEIIYRIYHTFLCFRNLNTKQSLKQLQLALKTCKNPDVILLYQSLIYALLSLSYIQEKDLSQAKILFVNSNRIYQAHHKNTYHFPRNNYYQILVFAQSLITYKLGYFETSIKRLDYLEKFQAKGKLLIDFKYIWFMKGLNKMELDSYQEAEEYFEKTLNRVTNEETRIASMSDFSQADDSNSTIDKNIFDILIMNILANSFNKSNEKLEQNIDSYQNYNSDYANDNKDVFQILNKILTVIL</sequence>
<organism evidence="2 3">
    <name type="scientific">Tetrahymena thermophila (strain SB210)</name>
    <dbReference type="NCBI Taxonomy" id="312017"/>
    <lineage>
        <taxon>Eukaryota</taxon>
        <taxon>Sar</taxon>
        <taxon>Alveolata</taxon>
        <taxon>Ciliophora</taxon>
        <taxon>Intramacronucleata</taxon>
        <taxon>Oligohymenophorea</taxon>
        <taxon>Hymenostomatida</taxon>
        <taxon>Tetrahymenina</taxon>
        <taxon>Tetrahymenidae</taxon>
        <taxon>Tetrahymena</taxon>
    </lineage>
</organism>
<protein>
    <submittedName>
        <fullName evidence="2">Uncharacterized protein</fullName>
    </submittedName>
</protein>
<keyword evidence="1" id="KW-0175">Coiled coil</keyword>
<dbReference type="RefSeq" id="XP_001024258.2">
    <property type="nucleotide sequence ID" value="XM_001024258.3"/>
</dbReference>
<reference evidence="3" key="1">
    <citation type="journal article" date="2006" name="PLoS Biol.">
        <title>Macronuclear genome sequence of the ciliate Tetrahymena thermophila, a model eukaryote.</title>
        <authorList>
            <person name="Eisen J.A."/>
            <person name="Coyne R.S."/>
            <person name="Wu M."/>
            <person name="Wu D."/>
            <person name="Thiagarajan M."/>
            <person name="Wortman J.R."/>
            <person name="Badger J.H."/>
            <person name="Ren Q."/>
            <person name="Amedeo P."/>
            <person name="Jones K.M."/>
            <person name="Tallon L.J."/>
            <person name="Delcher A.L."/>
            <person name="Salzberg S.L."/>
            <person name="Silva J.C."/>
            <person name="Haas B.J."/>
            <person name="Majoros W.H."/>
            <person name="Farzad M."/>
            <person name="Carlton J.M."/>
            <person name="Smith R.K. Jr."/>
            <person name="Garg J."/>
            <person name="Pearlman R.E."/>
            <person name="Karrer K.M."/>
            <person name="Sun L."/>
            <person name="Manning G."/>
            <person name="Elde N.C."/>
            <person name="Turkewitz A.P."/>
            <person name="Asai D.J."/>
            <person name="Wilkes D.E."/>
            <person name="Wang Y."/>
            <person name="Cai H."/>
            <person name="Collins K."/>
            <person name="Stewart B.A."/>
            <person name="Lee S.R."/>
            <person name="Wilamowska K."/>
            <person name="Weinberg Z."/>
            <person name="Ruzzo W.L."/>
            <person name="Wloga D."/>
            <person name="Gaertig J."/>
            <person name="Frankel J."/>
            <person name="Tsao C.-C."/>
            <person name="Gorovsky M.A."/>
            <person name="Keeling P.J."/>
            <person name="Waller R.F."/>
            <person name="Patron N.J."/>
            <person name="Cherry J.M."/>
            <person name="Stover N.A."/>
            <person name="Krieger C.J."/>
            <person name="del Toro C."/>
            <person name="Ryder H.F."/>
            <person name="Williamson S.C."/>
            <person name="Barbeau R.A."/>
            <person name="Hamilton E.P."/>
            <person name="Orias E."/>
        </authorList>
    </citation>
    <scope>NUCLEOTIDE SEQUENCE [LARGE SCALE GENOMIC DNA]</scope>
    <source>
        <strain evidence="3">SB210</strain>
    </source>
</reference>
<dbReference type="KEGG" id="tet:TTHERM_00994100"/>
<dbReference type="EMBL" id="GG662458">
    <property type="protein sequence ID" value="EAS04013.2"/>
    <property type="molecule type" value="Genomic_DNA"/>
</dbReference>
<accession>Q247T7</accession>
<dbReference type="Proteomes" id="UP000009168">
    <property type="component" value="Unassembled WGS sequence"/>
</dbReference>
<feature type="coiled-coil region" evidence="1">
    <location>
        <begin position="733"/>
        <end position="760"/>
    </location>
</feature>
<evidence type="ECO:0000313" key="2">
    <source>
        <dbReference type="EMBL" id="EAS04013.2"/>
    </source>
</evidence>
<dbReference type="HOGENOM" id="CLU_348688_0_0_1"/>
<proteinExistence type="predicted"/>
<evidence type="ECO:0000256" key="1">
    <source>
        <dbReference type="SAM" id="Coils"/>
    </source>
</evidence>
<dbReference type="AlphaFoldDB" id="Q247T7"/>
<dbReference type="InParanoid" id="Q247T7"/>